<name>A0AAJ1AZ00_MEDGN</name>
<dbReference type="InterPro" id="IPR051782">
    <property type="entry name" value="ABC_Transporter_VariousFunc"/>
</dbReference>
<dbReference type="InterPro" id="IPR017871">
    <property type="entry name" value="ABC_transporter-like_CS"/>
</dbReference>
<dbReference type="InterPro" id="IPR003439">
    <property type="entry name" value="ABC_transporter-like_ATP-bd"/>
</dbReference>
<feature type="domain" description="ABC transporter" evidence="4">
    <location>
        <begin position="5"/>
        <end position="230"/>
    </location>
</feature>
<dbReference type="Gene3D" id="3.40.50.300">
    <property type="entry name" value="P-loop containing nucleotide triphosphate hydrolases"/>
    <property type="match status" value="1"/>
</dbReference>
<reference evidence="5" key="1">
    <citation type="submission" date="2021-10" db="EMBL/GenBank/DDBJ databases">
        <title>Collection of gut derived symbiotic bacterial strains cultured from healthy donors.</title>
        <authorList>
            <person name="Lin H."/>
            <person name="Littmann E."/>
            <person name="Claire K."/>
            <person name="Pamer E."/>
        </authorList>
    </citation>
    <scope>NUCLEOTIDE SEQUENCE</scope>
    <source>
        <strain evidence="5">MSK.23.4</strain>
    </source>
</reference>
<dbReference type="PROSITE" id="PS00211">
    <property type="entry name" value="ABC_TRANSPORTER_1"/>
    <property type="match status" value="1"/>
</dbReference>
<evidence type="ECO:0000256" key="2">
    <source>
        <dbReference type="ARBA" id="ARBA00022741"/>
    </source>
</evidence>
<dbReference type="InterPro" id="IPR027417">
    <property type="entry name" value="P-loop_NTPase"/>
</dbReference>
<dbReference type="EMBL" id="JAJBNC010000011">
    <property type="protein sequence ID" value="MCB5493748.1"/>
    <property type="molecule type" value="Genomic_DNA"/>
</dbReference>
<accession>A0AAJ1AZ00</accession>
<evidence type="ECO:0000313" key="5">
    <source>
        <dbReference type="EMBL" id="MCB5493748.1"/>
    </source>
</evidence>
<evidence type="ECO:0000256" key="1">
    <source>
        <dbReference type="ARBA" id="ARBA00022448"/>
    </source>
</evidence>
<dbReference type="Pfam" id="PF00005">
    <property type="entry name" value="ABC_tran"/>
    <property type="match status" value="1"/>
</dbReference>
<dbReference type="SMART" id="SM00382">
    <property type="entry name" value="AAA"/>
    <property type="match status" value="1"/>
</dbReference>
<keyword evidence="1" id="KW-0813">Transport</keyword>
<dbReference type="GO" id="GO:0005524">
    <property type="term" value="F:ATP binding"/>
    <property type="evidence" value="ECO:0007669"/>
    <property type="project" value="UniProtKB-KW"/>
</dbReference>
<dbReference type="PANTHER" id="PTHR42939:SF3">
    <property type="entry name" value="ABC TRANSPORTER ATP-BINDING COMPONENT"/>
    <property type="match status" value="1"/>
</dbReference>
<dbReference type="Proteomes" id="UP001297422">
    <property type="component" value="Unassembled WGS sequence"/>
</dbReference>
<protein>
    <submittedName>
        <fullName evidence="5">ABC transporter ATP-binding protein</fullName>
    </submittedName>
</protein>
<organism evidence="5 6">
    <name type="scientific">Mediterraneibacter gnavus</name>
    <name type="common">Ruminococcus gnavus</name>
    <dbReference type="NCBI Taxonomy" id="33038"/>
    <lineage>
        <taxon>Bacteria</taxon>
        <taxon>Bacillati</taxon>
        <taxon>Bacillota</taxon>
        <taxon>Clostridia</taxon>
        <taxon>Lachnospirales</taxon>
        <taxon>Lachnospiraceae</taxon>
        <taxon>Mediterraneibacter</taxon>
    </lineage>
</organism>
<dbReference type="SUPFAM" id="SSF52540">
    <property type="entry name" value="P-loop containing nucleoside triphosphate hydrolases"/>
    <property type="match status" value="1"/>
</dbReference>
<keyword evidence="2" id="KW-0547">Nucleotide-binding</keyword>
<dbReference type="RefSeq" id="WP_173879545.1">
    <property type="nucleotide sequence ID" value="NZ_JAAIMT010000027.1"/>
</dbReference>
<evidence type="ECO:0000313" key="6">
    <source>
        <dbReference type="Proteomes" id="UP001297422"/>
    </source>
</evidence>
<sequence length="287" mass="32663">MSNILEVKNLSKHMGEGGVIDISFSVPYGSIVGLIGENGAGKTTIINTILGLMHKEEGKINIFGIANEKLNKKMMEKIGVVFDSNSFPVSFTPTKINNVLKKTYDSWDENIFYTYLKRFSIPENKKIKNFSQGMKVKLNLATALSHNVNLLILDEATNGLDPIVRNEILDIFLEFVQEETHSILVASHLIADFDKIADYITFIHEGKIVFNENKDSLKSEYCIVKCGVSNIEEIDKKDIIKFIKKDYEYQFLSKDKTAMESKYKDFVVENVDVEEIMLFYIKGNDIE</sequence>
<dbReference type="InterPro" id="IPR003593">
    <property type="entry name" value="AAA+_ATPase"/>
</dbReference>
<dbReference type="PANTHER" id="PTHR42939">
    <property type="entry name" value="ABC TRANSPORTER ATP-BINDING PROTEIN ALBC-RELATED"/>
    <property type="match status" value="1"/>
</dbReference>
<dbReference type="AlphaFoldDB" id="A0AAJ1AZ00"/>
<gene>
    <name evidence="5" type="ORF">LIQ10_08335</name>
</gene>
<comment type="caution">
    <text evidence="5">The sequence shown here is derived from an EMBL/GenBank/DDBJ whole genome shotgun (WGS) entry which is preliminary data.</text>
</comment>
<evidence type="ECO:0000256" key="3">
    <source>
        <dbReference type="ARBA" id="ARBA00022840"/>
    </source>
</evidence>
<keyword evidence="3 5" id="KW-0067">ATP-binding</keyword>
<dbReference type="GO" id="GO:0016887">
    <property type="term" value="F:ATP hydrolysis activity"/>
    <property type="evidence" value="ECO:0007669"/>
    <property type="project" value="InterPro"/>
</dbReference>
<evidence type="ECO:0000259" key="4">
    <source>
        <dbReference type="PROSITE" id="PS50893"/>
    </source>
</evidence>
<dbReference type="CDD" id="cd03230">
    <property type="entry name" value="ABC_DR_subfamily_A"/>
    <property type="match status" value="1"/>
</dbReference>
<proteinExistence type="predicted"/>
<dbReference type="PROSITE" id="PS50893">
    <property type="entry name" value="ABC_TRANSPORTER_2"/>
    <property type="match status" value="1"/>
</dbReference>